<gene>
    <name evidence="1" type="ORF">BSZ32_11660</name>
</gene>
<dbReference type="Gene3D" id="1.25.40.10">
    <property type="entry name" value="Tetratricopeptide repeat domain"/>
    <property type="match status" value="1"/>
</dbReference>
<protein>
    <recommendedName>
        <fullName evidence="3">Tetratricopeptide repeat protein</fullName>
    </recommendedName>
</protein>
<dbReference type="InterPro" id="IPR011990">
    <property type="entry name" value="TPR-like_helical_dom_sf"/>
</dbReference>
<proteinExistence type="predicted"/>
<dbReference type="EMBL" id="MQWA01000001">
    <property type="protein sequence ID" value="PQJ29082.1"/>
    <property type="molecule type" value="Genomic_DNA"/>
</dbReference>
<reference evidence="1 2" key="1">
    <citation type="submission" date="2016-12" db="EMBL/GenBank/DDBJ databases">
        <title>Study of bacterial adaptation to deep sea.</title>
        <authorList>
            <person name="Song J."/>
            <person name="Yoshizawa S."/>
            <person name="Kogure K."/>
        </authorList>
    </citation>
    <scope>NUCLEOTIDE SEQUENCE [LARGE SCALE GENOMIC DNA]</scope>
    <source>
        <strain evidence="1 2">SAORIC-165</strain>
    </source>
</reference>
<evidence type="ECO:0000313" key="1">
    <source>
        <dbReference type="EMBL" id="PQJ29082.1"/>
    </source>
</evidence>
<evidence type="ECO:0000313" key="2">
    <source>
        <dbReference type="Proteomes" id="UP000239907"/>
    </source>
</evidence>
<keyword evidence="2" id="KW-1185">Reference proteome</keyword>
<accession>A0A2S7U446</accession>
<dbReference type="Proteomes" id="UP000239907">
    <property type="component" value="Unassembled WGS sequence"/>
</dbReference>
<dbReference type="RefSeq" id="WP_105043572.1">
    <property type="nucleotide sequence ID" value="NZ_MQWA01000001.1"/>
</dbReference>
<comment type="caution">
    <text evidence="1">The sequence shown here is derived from an EMBL/GenBank/DDBJ whole genome shotgun (WGS) entry which is preliminary data.</text>
</comment>
<name>A0A2S7U446_9BACT</name>
<dbReference type="AlphaFoldDB" id="A0A2S7U446"/>
<sequence length="562" mass="61421">MNYNAGRWREGIEWLVWVRDWATSKKTGQPVGEYAHQWFGVTESISLIQVNMGFYKEALVMTDEAIAAPHGQTYLGCSRITLGILRYLDQAPDDIVDRLGEFVVRAKTNRHVSEAGHKSAKVSLAKALLHTGRTGEAEALLNTLVAEGSQYARSVRVRHWLDSGRVEGVEQELVDLLKLHRKNGHKLSECSLYSDYADFLQARGRDSEALMMRREVVRLSRAFDLFYRLPVDLAKLASLLLCFSASLLLCFSASLLHRLGDEAGSATVAKEARILLAKGRIAPSRAKEANKHLGDLSHRSVVETPARAPEIDLQPQRSVVIPLTNVPWTSYLSLANPGDQSQAGRLHVSGPPVSLAMDDDSGDIFATLLPATEAGDKELPLTIGPGTYYVIHIRGSAKTNKEAELRFSWSQQNSDPATVATVSIEAPESGVTGAIIQAGGYRTNPFYGVPMHLHYVTKIDSPASPPLRFVCSQKTRVEVYLLDGTPLAIDGQGNGSLLDQGDQIFTSSDGKGNPLLPLVEGAAGLSVVLYPDGPLPEEGLTLDIEIFEDGNWQLYSSNRLDP</sequence>
<organism evidence="1 2">
    <name type="scientific">Rubritalea profundi</name>
    <dbReference type="NCBI Taxonomy" id="1658618"/>
    <lineage>
        <taxon>Bacteria</taxon>
        <taxon>Pseudomonadati</taxon>
        <taxon>Verrucomicrobiota</taxon>
        <taxon>Verrucomicrobiia</taxon>
        <taxon>Verrucomicrobiales</taxon>
        <taxon>Rubritaleaceae</taxon>
        <taxon>Rubritalea</taxon>
    </lineage>
</organism>
<evidence type="ECO:0008006" key="3">
    <source>
        <dbReference type="Google" id="ProtNLM"/>
    </source>
</evidence>